<dbReference type="Gene3D" id="1.20.1730.10">
    <property type="entry name" value="Sodium/glucose cotransporter"/>
    <property type="match status" value="1"/>
</dbReference>
<dbReference type="InterPro" id="IPR052244">
    <property type="entry name" value="Choline_transporter"/>
</dbReference>
<evidence type="ECO:0000256" key="8">
    <source>
        <dbReference type="ARBA" id="ARBA00023053"/>
    </source>
</evidence>
<evidence type="ECO:0000256" key="6">
    <source>
        <dbReference type="ARBA" id="ARBA00022979"/>
    </source>
</evidence>
<gene>
    <name evidence="14" type="ORF">MGAL_10B077624</name>
</gene>
<evidence type="ECO:0000313" key="14">
    <source>
        <dbReference type="EMBL" id="VDI81741.1"/>
    </source>
</evidence>
<keyword evidence="7 13" id="KW-1133">Transmembrane helix</keyword>
<dbReference type="PANTHER" id="PTHR45897:SF4">
    <property type="entry name" value="HIGH-AFFINITY CHOLINE TRANSPORTER 1"/>
    <property type="match status" value="1"/>
</dbReference>
<dbReference type="AlphaFoldDB" id="A0A8B6HNU6"/>
<dbReference type="OrthoDB" id="546820at2759"/>
<dbReference type="EMBL" id="UYJE01010288">
    <property type="protein sequence ID" value="VDI81741.1"/>
    <property type="molecule type" value="Genomic_DNA"/>
</dbReference>
<sequence>MAIHIPGLIGIIIFYLLILVIGLIAGRKKNKTGDTDELLLAGRNLGFFVAVMTYTATLVGGAYINGTAEVMGRDGLIWCVAP</sequence>
<dbReference type="GO" id="GO:0008292">
    <property type="term" value="P:acetylcholine biosynthetic process"/>
    <property type="evidence" value="ECO:0007669"/>
    <property type="project" value="TreeGrafter"/>
</dbReference>
<evidence type="ECO:0000256" key="13">
    <source>
        <dbReference type="SAM" id="Phobius"/>
    </source>
</evidence>
<keyword evidence="4 13" id="KW-0812">Transmembrane</keyword>
<keyword evidence="5" id="KW-0769">Symport</keyword>
<dbReference type="Proteomes" id="UP000596742">
    <property type="component" value="Unassembled WGS sequence"/>
</dbReference>
<keyword evidence="15" id="KW-1185">Reference proteome</keyword>
<keyword evidence="8" id="KW-0915">Sodium</keyword>
<keyword evidence="10 13" id="KW-0472">Membrane</keyword>
<evidence type="ECO:0000256" key="11">
    <source>
        <dbReference type="ARBA" id="ARBA00023180"/>
    </source>
</evidence>
<dbReference type="PROSITE" id="PS50283">
    <property type="entry name" value="NA_SOLUT_SYMP_3"/>
    <property type="match status" value="1"/>
</dbReference>
<organism evidence="14 15">
    <name type="scientific">Mytilus galloprovincialis</name>
    <name type="common">Mediterranean mussel</name>
    <dbReference type="NCBI Taxonomy" id="29158"/>
    <lineage>
        <taxon>Eukaryota</taxon>
        <taxon>Metazoa</taxon>
        <taxon>Spiralia</taxon>
        <taxon>Lophotrochozoa</taxon>
        <taxon>Mollusca</taxon>
        <taxon>Bivalvia</taxon>
        <taxon>Autobranchia</taxon>
        <taxon>Pteriomorphia</taxon>
        <taxon>Mytilida</taxon>
        <taxon>Mytiloidea</taxon>
        <taxon>Mytilidae</taxon>
        <taxon>Mytilinae</taxon>
        <taxon>Mytilus</taxon>
    </lineage>
</organism>
<evidence type="ECO:0000256" key="10">
    <source>
        <dbReference type="ARBA" id="ARBA00023136"/>
    </source>
</evidence>
<name>A0A8B6HNU6_MYTGA</name>
<reference evidence="14" key="1">
    <citation type="submission" date="2018-11" db="EMBL/GenBank/DDBJ databases">
        <authorList>
            <person name="Alioto T."/>
            <person name="Alioto T."/>
        </authorList>
    </citation>
    <scope>NUCLEOTIDE SEQUENCE</scope>
</reference>
<evidence type="ECO:0000313" key="15">
    <source>
        <dbReference type="Proteomes" id="UP000596742"/>
    </source>
</evidence>
<proteinExistence type="inferred from homology"/>
<keyword evidence="12" id="KW-0739">Sodium transport</keyword>
<accession>A0A8B6HNU6</accession>
<evidence type="ECO:0000256" key="2">
    <source>
        <dbReference type="ARBA" id="ARBA00006434"/>
    </source>
</evidence>
<dbReference type="InterPro" id="IPR001734">
    <property type="entry name" value="Na/solute_symporter"/>
</dbReference>
<evidence type="ECO:0000256" key="4">
    <source>
        <dbReference type="ARBA" id="ARBA00022692"/>
    </source>
</evidence>
<dbReference type="PANTHER" id="PTHR45897">
    <property type="entry name" value="HIGH-AFFINITY CHOLINE TRANSPORTER 1"/>
    <property type="match status" value="1"/>
</dbReference>
<evidence type="ECO:0000256" key="12">
    <source>
        <dbReference type="ARBA" id="ARBA00023201"/>
    </source>
</evidence>
<evidence type="ECO:0000256" key="1">
    <source>
        <dbReference type="ARBA" id="ARBA00004141"/>
    </source>
</evidence>
<evidence type="ECO:0000256" key="5">
    <source>
        <dbReference type="ARBA" id="ARBA00022847"/>
    </source>
</evidence>
<comment type="similarity">
    <text evidence="2">Belongs to the sodium:solute symporter (SSF) (TC 2.A.21) family.</text>
</comment>
<dbReference type="InterPro" id="IPR038377">
    <property type="entry name" value="Na/Glc_symporter_sf"/>
</dbReference>
<protein>
    <submittedName>
        <fullName evidence="14">Uncharacterized protein</fullName>
    </submittedName>
</protein>
<evidence type="ECO:0000256" key="3">
    <source>
        <dbReference type="ARBA" id="ARBA00022448"/>
    </source>
</evidence>
<dbReference type="GO" id="GO:0005307">
    <property type="term" value="F:choline:sodium symporter activity"/>
    <property type="evidence" value="ECO:0007669"/>
    <property type="project" value="TreeGrafter"/>
</dbReference>
<keyword evidence="11" id="KW-0325">Glycoprotein</keyword>
<comment type="caution">
    <text evidence="14">The sequence shown here is derived from an EMBL/GenBank/DDBJ whole genome shotgun (WGS) entry which is preliminary data.</text>
</comment>
<keyword evidence="9" id="KW-0406">Ion transport</keyword>
<dbReference type="GO" id="GO:0005886">
    <property type="term" value="C:plasma membrane"/>
    <property type="evidence" value="ECO:0007669"/>
    <property type="project" value="TreeGrafter"/>
</dbReference>
<keyword evidence="6" id="KW-0530">Neurotransmitter biosynthesis</keyword>
<feature type="transmembrane region" description="Helical" evidence="13">
    <location>
        <begin position="45"/>
        <end position="64"/>
    </location>
</feature>
<feature type="non-terminal residue" evidence="14">
    <location>
        <position position="82"/>
    </location>
</feature>
<comment type="subcellular location">
    <subcellularLocation>
        <location evidence="1">Membrane</location>
        <topology evidence="1">Multi-pass membrane protein</topology>
    </subcellularLocation>
</comment>
<evidence type="ECO:0000256" key="9">
    <source>
        <dbReference type="ARBA" id="ARBA00023065"/>
    </source>
</evidence>
<keyword evidence="3" id="KW-0813">Transport</keyword>
<evidence type="ECO:0000256" key="7">
    <source>
        <dbReference type="ARBA" id="ARBA00022989"/>
    </source>
</evidence>
<feature type="transmembrane region" description="Helical" evidence="13">
    <location>
        <begin position="6"/>
        <end position="25"/>
    </location>
</feature>